<feature type="region of interest" description="Disordered" evidence="1">
    <location>
        <begin position="53"/>
        <end position="75"/>
    </location>
</feature>
<feature type="compositionally biased region" description="Polar residues" evidence="1">
    <location>
        <begin position="64"/>
        <end position="75"/>
    </location>
</feature>
<proteinExistence type="predicted"/>
<gene>
    <name evidence="2" type="ORF">PBY51_015801</name>
</gene>
<evidence type="ECO:0000313" key="2">
    <source>
        <dbReference type="EMBL" id="KAK5864568.1"/>
    </source>
</evidence>
<protein>
    <submittedName>
        <fullName evidence="2">Uncharacterized protein</fullName>
    </submittedName>
</protein>
<name>A0AAN8ALN6_ELEMC</name>
<dbReference type="EMBL" id="JAUZQC010000010">
    <property type="protein sequence ID" value="KAK5864568.1"/>
    <property type="molecule type" value="Genomic_DNA"/>
</dbReference>
<reference evidence="2 3" key="1">
    <citation type="journal article" date="2023" name="Genes (Basel)">
        <title>Chromosome-Level Genome Assembly and Circadian Gene Repertoire of the Patagonia Blennie Eleginops maclovinus-The Closest Ancestral Proxy of Antarctic Cryonotothenioids.</title>
        <authorList>
            <person name="Cheng C.C."/>
            <person name="Rivera-Colon A.G."/>
            <person name="Minhas B.F."/>
            <person name="Wilson L."/>
            <person name="Rayamajhi N."/>
            <person name="Vargas-Chacoff L."/>
            <person name="Catchen J.M."/>
        </authorList>
    </citation>
    <scope>NUCLEOTIDE SEQUENCE [LARGE SCALE GENOMIC DNA]</scope>
    <source>
        <strain evidence="2">JMC-PN-2008</strain>
    </source>
</reference>
<sequence>MQECMYKPRIMLGCSKVEAQYPISSLVDTEKRIHHSLPVGCLVDSNKRSSRFTGAHWRTRSSEHSAQSQDLQSPQPIRGYTGGLSCWWVGQSTAMKHGQLPVLLQMDDETGNYGVQVETRSCVLDDR</sequence>
<comment type="caution">
    <text evidence="2">The sequence shown here is derived from an EMBL/GenBank/DDBJ whole genome shotgun (WGS) entry which is preliminary data.</text>
</comment>
<evidence type="ECO:0000256" key="1">
    <source>
        <dbReference type="SAM" id="MobiDB-lite"/>
    </source>
</evidence>
<accession>A0AAN8ALN6</accession>
<dbReference type="Proteomes" id="UP001346869">
    <property type="component" value="Unassembled WGS sequence"/>
</dbReference>
<reference evidence="2 3" key="2">
    <citation type="journal article" date="2023" name="Mol. Biol. Evol.">
        <title>Genomics of Secondarily Temperate Adaptation in the Only Non-Antarctic Icefish.</title>
        <authorList>
            <person name="Rivera-Colon A.G."/>
            <person name="Rayamajhi N."/>
            <person name="Minhas B.F."/>
            <person name="Madrigal G."/>
            <person name="Bilyk K.T."/>
            <person name="Yoon V."/>
            <person name="Hune M."/>
            <person name="Gregory S."/>
            <person name="Cheng C.H.C."/>
            <person name="Catchen J.M."/>
        </authorList>
    </citation>
    <scope>NUCLEOTIDE SEQUENCE [LARGE SCALE GENOMIC DNA]</scope>
    <source>
        <strain evidence="2">JMC-PN-2008</strain>
    </source>
</reference>
<evidence type="ECO:0000313" key="3">
    <source>
        <dbReference type="Proteomes" id="UP001346869"/>
    </source>
</evidence>
<organism evidence="2 3">
    <name type="scientific">Eleginops maclovinus</name>
    <name type="common">Patagonian blennie</name>
    <name type="synonym">Eleginus maclovinus</name>
    <dbReference type="NCBI Taxonomy" id="56733"/>
    <lineage>
        <taxon>Eukaryota</taxon>
        <taxon>Metazoa</taxon>
        <taxon>Chordata</taxon>
        <taxon>Craniata</taxon>
        <taxon>Vertebrata</taxon>
        <taxon>Euteleostomi</taxon>
        <taxon>Actinopterygii</taxon>
        <taxon>Neopterygii</taxon>
        <taxon>Teleostei</taxon>
        <taxon>Neoteleostei</taxon>
        <taxon>Acanthomorphata</taxon>
        <taxon>Eupercaria</taxon>
        <taxon>Perciformes</taxon>
        <taxon>Notothenioidei</taxon>
        <taxon>Eleginopidae</taxon>
        <taxon>Eleginops</taxon>
    </lineage>
</organism>
<keyword evidence="3" id="KW-1185">Reference proteome</keyword>
<dbReference type="AlphaFoldDB" id="A0AAN8ALN6"/>